<feature type="domain" description="HTH araC/xylS-type" evidence="4">
    <location>
        <begin position="168"/>
        <end position="268"/>
    </location>
</feature>
<name>A0ABZ2DBR1_9SPHN</name>
<proteinExistence type="predicted"/>
<evidence type="ECO:0000256" key="2">
    <source>
        <dbReference type="ARBA" id="ARBA00023125"/>
    </source>
</evidence>
<organism evidence="5 6">
    <name type="scientific">Pelagerythrobacter marensis</name>
    <dbReference type="NCBI Taxonomy" id="543877"/>
    <lineage>
        <taxon>Bacteria</taxon>
        <taxon>Pseudomonadati</taxon>
        <taxon>Pseudomonadota</taxon>
        <taxon>Alphaproteobacteria</taxon>
        <taxon>Sphingomonadales</taxon>
        <taxon>Erythrobacteraceae</taxon>
        <taxon>Pelagerythrobacter</taxon>
    </lineage>
</organism>
<dbReference type="InterPro" id="IPR018060">
    <property type="entry name" value="HTH_AraC"/>
</dbReference>
<reference evidence="5 6" key="1">
    <citation type="submission" date="2024-02" db="EMBL/GenBank/DDBJ databases">
        <title>The whole genome sequence of five bacterial samples isolated from Abu Dhabi Sabkha-shore region.</title>
        <authorList>
            <person name="Sudalaimuthuasari N."/>
            <person name="Sarfraz B."/>
            <person name="Tuyisabe J.D."/>
            <person name="Mugisha Ntwali L.D.M."/>
            <person name="Ali A.I.A.A."/>
            <person name="Almansoori S.Z.A."/>
            <person name="Alajami H.S.A."/>
            <person name="Almeqbaali A.A.S."/>
            <person name="Kundu B."/>
            <person name="Saeed E.E."/>
            <person name="Sukumarinath V."/>
            <person name="Mishra A.K."/>
            <person name="Hazzouri K.M."/>
            <person name="Almaskari R."/>
            <person name="Sharma A.K."/>
            <person name="Amiri K.M.A."/>
        </authorList>
    </citation>
    <scope>NUCLEOTIDE SEQUENCE [LARGE SCALE GENOMIC DNA]</scope>
    <source>
        <strain evidence="6">kcgeb_sd</strain>
    </source>
</reference>
<accession>A0ABZ2DBR1</accession>
<sequence>MPVVASAQCDIAVRFHAPPADLARFFTTFYRVEIVVPGGRRVADALQPEWGNLRFFTGDLPVSRSSGGDLVENADFVATGPSSGPLDFTLGNTRLWGIGLLPLGWTTFVGQPAHLLANRVFDGRAEPAFAAFVPLADDLTGEADRAHDEYERLVRFFRHDAPRHDPEDPRIAAIHAMLLDDDIGDVAAMARRAGLTTRTLERLTRRAFGFPPKLLLRRQRFMRSLSAFMLDPKANWSGSIDGRYYDQSHFVRDCHRFLGVTPSEYAAMDHPVMASFVRERHRLYGSAVQTLDRPSAA</sequence>
<dbReference type="Gene3D" id="1.10.10.60">
    <property type="entry name" value="Homeodomain-like"/>
    <property type="match status" value="1"/>
</dbReference>
<dbReference type="RefSeq" id="WP_338446678.1">
    <property type="nucleotide sequence ID" value="NZ_CP144918.1"/>
</dbReference>
<dbReference type="InterPro" id="IPR050204">
    <property type="entry name" value="AraC_XylS_family_regulators"/>
</dbReference>
<dbReference type="PROSITE" id="PS01124">
    <property type="entry name" value="HTH_ARAC_FAMILY_2"/>
    <property type="match status" value="1"/>
</dbReference>
<evidence type="ECO:0000313" key="5">
    <source>
        <dbReference type="EMBL" id="WWA47790.1"/>
    </source>
</evidence>
<keyword evidence="1" id="KW-0805">Transcription regulation</keyword>
<keyword evidence="3" id="KW-0804">Transcription</keyword>
<keyword evidence="2" id="KW-0238">DNA-binding</keyword>
<evidence type="ECO:0000313" key="6">
    <source>
        <dbReference type="Proteomes" id="UP001335183"/>
    </source>
</evidence>
<gene>
    <name evidence="5" type="ORF">V5F89_02445</name>
</gene>
<protein>
    <submittedName>
        <fullName evidence="5">Helix-turn-helix domain-containing protein</fullName>
    </submittedName>
</protein>
<evidence type="ECO:0000256" key="3">
    <source>
        <dbReference type="ARBA" id="ARBA00023163"/>
    </source>
</evidence>
<dbReference type="SMART" id="SM00342">
    <property type="entry name" value="HTH_ARAC"/>
    <property type="match status" value="1"/>
</dbReference>
<keyword evidence="6" id="KW-1185">Reference proteome</keyword>
<dbReference type="EMBL" id="CP144918">
    <property type="protein sequence ID" value="WWA47790.1"/>
    <property type="molecule type" value="Genomic_DNA"/>
</dbReference>
<evidence type="ECO:0000259" key="4">
    <source>
        <dbReference type="PROSITE" id="PS01124"/>
    </source>
</evidence>
<dbReference type="PANTHER" id="PTHR46796">
    <property type="entry name" value="HTH-TYPE TRANSCRIPTIONAL ACTIVATOR RHAS-RELATED"/>
    <property type="match status" value="1"/>
</dbReference>
<evidence type="ECO:0000256" key="1">
    <source>
        <dbReference type="ARBA" id="ARBA00023015"/>
    </source>
</evidence>
<dbReference type="Pfam" id="PF12833">
    <property type="entry name" value="HTH_18"/>
    <property type="match status" value="1"/>
</dbReference>
<dbReference type="Proteomes" id="UP001335183">
    <property type="component" value="Chromosome"/>
</dbReference>